<dbReference type="AlphaFoldDB" id="A0A6C0C4N1"/>
<evidence type="ECO:0000313" key="1">
    <source>
        <dbReference type="EMBL" id="QHS99360.1"/>
    </source>
</evidence>
<protein>
    <submittedName>
        <fullName evidence="1">Uncharacterized protein</fullName>
    </submittedName>
</protein>
<dbReference type="EMBL" id="MN739340">
    <property type="protein sequence ID" value="QHS99360.1"/>
    <property type="molecule type" value="Genomic_DNA"/>
</dbReference>
<name>A0A6C0C4N1_9ZZZZ</name>
<reference evidence="1" key="1">
    <citation type="journal article" date="2020" name="Nature">
        <title>Giant virus diversity and host interactions through global metagenomics.</title>
        <authorList>
            <person name="Schulz F."/>
            <person name="Roux S."/>
            <person name="Paez-Espino D."/>
            <person name="Jungbluth S."/>
            <person name="Walsh D.A."/>
            <person name="Denef V.J."/>
            <person name="McMahon K.D."/>
            <person name="Konstantinidis K.T."/>
            <person name="Eloe-Fadrosh E.A."/>
            <person name="Kyrpides N.C."/>
            <person name="Woyke T."/>
        </authorList>
    </citation>
    <scope>NUCLEOTIDE SEQUENCE</scope>
    <source>
        <strain evidence="1">GVMAG-M-3300020185-33</strain>
    </source>
</reference>
<organism evidence="1">
    <name type="scientific">viral metagenome</name>
    <dbReference type="NCBI Taxonomy" id="1070528"/>
    <lineage>
        <taxon>unclassified sequences</taxon>
        <taxon>metagenomes</taxon>
        <taxon>organismal metagenomes</taxon>
    </lineage>
</organism>
<accession>A0A6C0C4N1</accession>
<proteinExistence type="predicted"/>
<sequence length="141" mass="16063">MNTDLSNCPAREGFLPNDVSGCHCYYINKKKGVIDVNTTTPYNSTYYKVSRSRDSSFFPKGFPTNQRGRWNWSNTNTKMYKPNGLIVPNRLPQCSSPGDCYPDTITTAGAKQSGNIFPNTHKMSKKKLFAYLSRNRIYVNR</sequence>